<proteinExistence type="predicted"/>
<keyword evidence="3" id="KW-1185">Reference proteome</keyword>
<evidence type="ECO:0000313" key="3">
    <source>
        <dbReference type="Proteomes" id="UP000021369"/>
    </source>
</evidence>
<dbReference type="AlphaFoldDB" id="A0A011VVC7"/>
<protein>
    <submittedName>
        <fullName evidence="2">Uncharacterized protein</fullName>
    </submittedName>
</protein>
<comment type="caution">
    <text evidence="2">The sequence shown here is derived from an EMBL/GenBank/DDBJ whole genome shotgun (WGS) entry which is preliminary data.</text>
</comment>
<accession>A0A011VVC7</accession>
<evidence type="ECO:0000313" key="2">
    <source>
        <dbReference type="EMBL" id="EXM38493.1"/>
    </source>
</evidence>
<keyword evidence="1" id="KW-0175">Coiled coil</keyword>
<dbReference type="RefSeq" id="WP_037289258.1">
    <property type="nucleotide sequence ID" value="NZ_JEOB01000004.1"/>
</dbReference>
<sequence length="1194" mass="137096">MTNEQYFAQFTGNSRNILRGYIESVEDVSQVSVDGIVAYQNQALSEMTTGATKYLGILKNIGMNLLLVVGSQLVFKAVDYIWENLPFTEKHKQKITEYADKAMQTLDEGLSKTSEDMSTVESIEEGFKKLSAGVSRTGENLSLTNEQYETYKNYVEQLIQINPQLVEGINAQGDAFINNATAIEDTIQLLKEQRRETYASFFNGRDDKNVFEDIVNQRKEIESNIDKLTTGKWYESYGQIEGNLIKDRNDNLYKEFGSLYMSVSKKDKTKAAEIKQIMEKYGISSYDEISKDTIASAKRINEGYDVLYKLAQETGNKAIPQLLDKNRELLTQLDQQYDQEESVNQKFDEYVDRYAKSQEKYWNLSTQQQKLVDGFIQNYDFFDKATKEGSDTESAERQMKVDVEKYLDFLDGLSDKITSKMSELQGLDRSSLTYQDYTNKINEAINEIINDPTYDESQLPRKELRLQLGVDFETNDGEIVNQYDDMVEKIINRFKKDLPANENWIKTMQTIKSQIQGLTLDQITQLYKLEDFSGLNTWNDILEKLSNPKGFDVSLYKDAIEDLTKDLTTLGEVLKKVKMGELTPDKIGSTKEVLELVKEYPELAKYVDLTKDRFGNLEYGLTKLIKAKPEPLLKTFKDLGTLTAEARKECDFYGNSIRKLRDDALGTAISEMVQYGATESDYLSYVEYDYDKIIKKLEEQKEATEDVNDALEDQKEKLEKIVDEYEIAGNTVVKTLEDKIEDVTKYYDDQIDKLKEENEELERSIDLQEKKDALANARKTRVRVYSETQGWHYELDAAAVDKAEKDLAKSEREAKIADLEKERDAEIKLWEDYKEAWQDAMDAYTKAHDEAITDGILGTEWREKVIERDEDMLNTYQENYTNFKNQLDDSIDEQIKKNKEYTDSIDKKIKQYQKDKQAIHDWVEEQNHEKLNYFKIIDDIKITEKSTWDERIKNFEEFKNNYKLLVNEIAQANNEAQIPDEPKIKLNTNSSFRNAPVAKEYLGKEYSTREEAEKARKELANKITDIVIKSQYKGAMALLVTDKIRNSIRDRILEEIKLDAVGSYANGGVISSTGIAQVHGTPSKSEVALSSSQARTVYDFISSGVMDKATKAMTNAYNLLIDALPKPTLNGINLPFSNAIISSSDKINGVTKSVNNEIKISFPNATINAKDYDTFKNFMDTYTNDLLLKMQVGL</sequence>
<feature type="coiled-coil region" evidence="1">
    <location>
        <begin position="866"/>
        <end position="893"/>
    </location>
</feature>
<organism evidence="2 3">
    <name type="scientific">Ruminococcus albus SY3</name>
    <dbReference type="NCBI Taxonomy" id="1341156"/>
    <lineage>
        <taxon>Bacteria</taxon>
        <taxon>Bacillati</taxon>
        <taxon>Bacillota</taxon>
        <taxon>Clostridia</taxon>
        <taxon>Eubacteriales</taxon>
        <taxon>Oscillospiraceae</taxon>
        <taxon>Ruminococcus</taxon>
    </lineage>
</organism>
<name>A0A011VVC7_RUMAL</name>
<feature type="coiled-coil region" evidence="1">
    <location>
        <begin position="694"/>
        <end position="820"/>
    </location>
</feature>
<reference evidence="2 3" key="1">
    <citation type="submission" date="2013-06" db="EMBL/GenBank/DDBJ databases">
        <title>Rumen cellulosomics: divergent fiber-degrading strategies revealed by comparative genome-wide analysis of six Ruminococcal strains.</title>
        <authorList>
            <person name="Dassa B."/>
            <person name="Borovok I."/>
            <person name="Lamed R."/>
            <person name="Flint H."/>
            <person name="Yeoman C.J."/>
            <person name="White B."/>
            <person name="Bayer E.A."/>
        </authorList>
    </citation>
    <scope>NUCLEOTIDE SEQUENCE [LARGE SCALE GENOMIC DNA]</scope>
    <source>
        <strain evidence="2 3">SY3</strain>
    </source>
</reference>
<evidence type="ECO:0000256" key="1">
    <source>
        <dbReference type="SAM" id="Coils"/>
    </source>
</evidence>
<dbReference type="Proteomes" id="UP000021369">
    <property type="component" value="Unassembled WGS sequence"/>
</dbReference>
<dbReference type="EMBL" id="JEOB01000004">
    <property type="protein sequence ID" value="EXM38493.1"/>
    <property type="molecule type" value="Genomic_DNA"/>
</dbReference>
<dbReference type="PATRIC" id="fig|1341156.4.peg.2514"/>
<gene>
    <name evidence="2" type="ORF">RASY3_14240</name>
</gene>